<keyword evidence="8" id="KW-1185">Reference proteome</keyword>
<dbReference type="InterPro" id="IPR013949">
    <property type="entry name" value="Utp6"/>
</dbReference>
<evidence type="ECO:0000256" key="4">
    <source>
        <dbReference type="ARBA" id="ARBA00022737"/>
    </source>
</evidence>
<name>A0AA43TN55_9LECA</name>
<dbReference type="InterPro" id="IPR011990">
    <property type="entry name" value="TPR-like_helical_dom_sf"/>
</dbReference>
<evidence type="ECO:0000313" key="7">
    <source>
        <dbReference type="EMBL" id="MDI1485041.1"/>
    </source>
</evidence>
<keyword evidence="3" id="KW-0698">rRNA processing</keyword>
<organism evidence="7 8">
    <name type="scientific">Ramalina farinacea</name>
    <dbReference type="NCBI Taxonomy" id="258253"/>
    <lineage>
        <taxon>Eukaryota</taxon>
        <taxon>Fungi</taxon>
        <taxon>Dikarya</taxon>
        <taxon>Ascomycota</taxon>
        <taxon>Pezizomycotina</taxon>
        <taxon>Lecanoromycetes</taxon>
        <taxon>OSLEUM clade</taxon>
        <taxon>Lecanoromycetidae</taxon>
        <taxon>Lecanorales</taxon>
        <taxon>Lecanorineae</taxon>
        <taxon>Ramalinaceae</taxon>
        <taxon>Ramalina</taxon>
    </lineage>
</organism>
<proteinExistence type="inferred from homology"/>
<accession>A0AA43TN55</accession>
<dbReference type="InterPro" id="IPR055347">
    <property type="entry name" value="UTP6_N"/>
</dbReference>
<dbReference type="PANTHER" id="PTHR23271">
    <property type="entry name" value="HEPATOCELLULAR CARCINOMA-ASSOCIATED ANTIGEN 66"/>
    <property type="match status" value="1"/>
</dbReference>
<comment type="caution">
    <text evidence="7">The sequence shown here is derived from an EMBL/GenBank/DDBJ whole genome shotgun (WGS) entry which is preliminary data.</text>
</comment>
<keyword evidence="4" id="KW-0677">Repeat</keyword>
<evidence type="ECO:0000256" key="1">
    <source>
        <dbReference type="ARBA" id="ARBA00004604"/>
    </source>
</evidence>
<feature type="domain" description="U3 small nucleolar RNA-associated protein 6 N-terminal" evidence="6">
    <location>
        <begin position="12"/>
        <end position="81"/>
    </location>
</feature>
<evidence type="ECO:0000313" key="8">
    <source>
        <dbReference type="Proteomes" id="UP001161017"/>
    </source>
</evidence>
<dbReference type="SMART" id="SM00386">
    <property type="entry name" value="HAT"/>
    <property type="match status" value="4"/>
</dbReference>
<keyword evidence="5" id="KW-0539">Nucleus</keyword>
<dbReference type="Gene3D" id="1.25.40.10">
    <property type="entry name" value="Tetratricopeptide repeat domain"/>
    <property type="match status" value="1"/>
</dbReference>
<evidence type="ECO:0000256" key="3">
    <source>
        <dbReference type="ARBA" id="ARBA00022552"/>
    </source>
</evidence>
<evidence type="ECO:0000259" key="6">
    <source>
        <dbReference type="Pfam" id="PF08640"/>
    </source>
</evidence>
<comment type="similarity">
    <text evidence="2">Belongs to the UTP6 family.</text>
</comment>
<dbReference type="PANTHER" id="PTHR23271:SF1">
    <property type="entry name" value="U3 SMALL NUCLEOLAR RNA-ASSOCIATED PROTEIN 6 HOMOLOG"/>
    <property type="match status" value="1"/>
</dbReference>
<gene>
    <name evidence="7" type="primary">UTP6</name>
    <name evidence="7" type="ORF">OHK93_000175</name>
</gene>
<dbReference type="AlphaFoldDB" id="A0AA43TN55"/>
<evidence type="ECO:0000256" key="2">
    <source>
        <dbReference type="ARBA" id="ARBA00010734"/>
    </source>
</evidence>
<dbReference type="GO" id="GO:0030515">
    <property type="term" value="F:snoRNA binding"/>
    <property type="evidence" value="ECO:0007669"/>
    <property type="project" value="InterPro"/>
</dbReference>
<dbReference type="SUPFAM" id="SSF48452">
    <property type="entry name" value="TPR-like"/>
    <property type="match status" value="1"/>
</dbReference>
<dbReference type="InterPro" id="IPR003107">
    <property type="entry name" value="HAT"/>
</dbReference>
<protein>
    <submittedName>
        <fullName evidence="7">U3 snoRNP protein</fullName>
    </submittedName>
</protein>
<dbReference type="GO" id="GO:0034388">
    <property type="term" value="C:Pwp2p-containing subcomplex of 90S preribosome"/>
    <property type="evidence" value="ECO:0007669"/>
    <property type="project" value="TreeGrafter"/>
</dbReference>
<dbReference type="Pfam" id="PF08640">
    <property type="entry name" value="U3_assoc_6"/>
    <property type="match status" value="1"/>
</dbReference>
<dbReference type="GO" id="GO:0032040">
    <property type="term" value="C:small-subunit processome"/>
    <property type="evidence" value="ECO:0007669"/>
    <property type="project" value="TreeGrafter"/>
</dbReference>
<dbReference type="GO" id="GO:0000462">
    <property type="term" value="P:maturation of SSU-rRNA from tricistronic rRNA transcript (SSU-rRNA, 5.8S rRNA, LSU-rRNA)"/>
    <property type="evidence" value="ECO:0007669"/>
    <property type="project" value="InterPro"/>
</dbReference>
<evidence type="ECO:0000256" key="5">
    <source>
        <dbReference type="ARBA" id="ARBA00023242"/>
    </source>
</evidence>
<reference evidence="7" key="1">
    <citation type="journal article" date="2023" name="Genome Biol. Evol.">
        <title>First Whole Genome Sequence and Flow Cytometry Genome Size Data for the Lichen-Forming Fungus Ramalina farinacea (Ascomycota).</title>
        <authorList>
            <person name="Llewellyn T."/>
            <person name="Mian S."/>
            <person name="Hill R."/>
            <person name="Leitch I.J."/>
            <person name="Gaya E."/>
        </authorList>
    </citation>
    <scope>NUCLEOTIDE SEQUENCE</scope>
    <source>
        <strain evidence="7">LIQ254RAFAR</strain>
    </source>
</reference>
<sequence>MSSTTDKARFYLEKSVPELQELERKQIFNKKEIGSIARRRNEFEHKVNARGAHPADFTRYVEYESNLDALRRRRMKRVGLKSTLYTGQRRIFFILDRATQRFQGDLGLWMQYVNFARSQKSGKKVAEILTRILRLHPTKPELWIYAANYTMEEKGDMLEARSYMQRGLRFCERSNDLWLEYARLELLYVAKILARRRILGLDHRADPPAAGHPPAEAKESEDDVIALPTITADEVGFGDSTPMADQQLLEKLDTNPALSGAIPMAVFDAGYKKLGSEAFALAFFDMVADFVELPCQHTTLEHILEETRAASQPSDPALSFRFVQQPTIGISVHSPAFPAAFGRSLSRMKLSERSQMEDNPGRAFKRHMIDWILPYLEEDLDPDLRKALEMTLEPLRDRCDLDGLEDLESGARLKKTKRKA</sequence>
<dbReference type="Proteomes" id="UP001161017">
    <property type="component" value="Unassembled WGS sequence"/>
</dbReference>
<dbReference type="EMBL" id="JAPUFD010000001">
    <property type="protein sequence ID" value="MDI1485041.1"/>
    <property type="molecule type" value="Genomic_DNA"/>
</dbReference>
<comment type="subcellular location">
    <subcellularLocation>
        <location evidence="1">Nucleus</location>
        <location evidence="1">Nucleolus</location>
    </subcellularLocation>
</comment>